<dbReference type="RefSeq" id="XP_056769814.1">
    <property type="nucleotide sequence ID" value="XM_056905707.1"/>
</dbReference>
<dbReference type="CDD" id="cd18186">
    <property type="entry name" value="BTB_POZ_ZBTB_KLHL-like"/>
    <property type="match status" value="1"/>
</dbReference>
<evidence type="ECO:0000313" key="3">
    <source>
        <dbReference type="Proteomes" id="UP001213681"/>
    </source>
</evidence>
<dbReference type="Pfam" id="PF00651">
    <property type="entry name" value="BTB"/>
    <property type="match status" value="1"/>
</dbReference>
<keyword evidence="3" id="KW-1185">Reference proteome</keyword>
<organism evidence="2 3">
    <name type="scientific">Penicillium daleae</name>
    <dbReference type="NCBI Taxonomy" id="63821"/>
    <lineage>
        <taxon>Eukaryota</taxon>
        <taxon>Fungi</taxon>
        <taxon>Dikarya</taxon>
        <taxon>Ascomycota</taxon>
        <taxon>Pezizomycotina</taxon>
        <taxon>Eurotiomycetes</taxon>
        <taxon>Eurotiomycetidae</taxon>
        <taxon>Eurotiales</taxon>
        <taxon>Aspergillaceae</taxon>
        <taxon>Penicillium</taxon>
    </lineage>
</organism>
<protein>
    <recommendedName>
        <fullName evidence="1">BTB domain-containing protein</fullName>
    </recommendedName>
</protein>
<accession>A0AAD6CF05</accession>
<dbReference type="Gene3D" id="3.30.710.10">
    <property type="entry name" value="Potassium Channel Kv1.1, Chain A"/>
    <property type="match status" value="1"/>
</dbReference>
<name>A0AAD6CF05_9EURO</name>
<sequence length="141" mass="16036">MSDLFDVTHSEFVKNILPLYQGPQVTIRLVPSNTEYKVPKPLICKDSSYFAAMFESEFIEGQTKTVDMKEIEDVVSPRSMEALLQWLWHRRVRFDNKPGDQISAAIELCRLADMCNIKGLGAEMALSIKNVLIANRDADLK</sequence>
<feature type="domain" description="BTB" evidence="1">
    <location>
        <begin position="25"/>
        <end position="96"/>
    </location>
</feature>
<proteinExistence type="predicted"/>
<reference evidence="2" key="1">
    <citation type="submission" date="2022-12" db="EMBL/GenBank/DDBJ databases">
        <authorList>
            <person name="Petersen C."/>
        </authorList>
    </citation>
    <scope>NUCLEOTIDE SEQUENCE</scope>
    <source>
        <strain evidence="2">IBT 16125</strain>
    </source>
</reference>
<gene>
    <name evidence="2" type="ORF">N7458_002324</name>
</gene>
<evidence type="ECO:0000313" key="2">
    <source>
        <dbReference type="EMBL" id="KAJ5460772.1"/>
    </source>
</evidence>
<dbReference type="GeneID" id="81595950"/>
<reference evidence="2" key="2">
    <citation type="journal article" date="2023" name="IMA Fungus">
        <title>Comparative genomic study of the Penicillium genus elucidates a diverse pangenome and 15 lateral gene transfer events.</title>
        <authorList>
            <person name="Petersen C."/>
            <person name="Sorensen T."/>
            <person name="Nielsen M.R."/>
            <person name="Sondergaard T.E."/>
            <person name="Sorensen J.L."/>
            <person name="Fitzpatrick D.A."/>
            <person name="Frisvad J.C."/>
            <person name="Nielsen K.L."/>
        </authorList>
    </citation>
    <scope>NUCLEOTIDE SEQUENCE</scope>
    <source>
        <strain evidence="2">IBT 16125</strain>
    </source>
</reference>
<dbReference type="InterPro" id="IPR011333">
    <property type="entry name" value="SKP1/BTB/POZ_sf"/>
</dbReference>
<dbReference type="PROSITE" id="PS50097">
    <property type="entry name" value="BTB"/>
    <property type="match status" value="1"/>
</dbReference>
<dbReference type="InterPro" id="IPR000210">
    <property type="entry name" value="BTB/POZ_dom"/>
</dbReference>
<dbReference type="AlphaFoldDB" id="A0AAD6CF05"/>
<evidence type="ECO:0000259" key="1">
    <source>
        <dbReference type="PROSITE" id="PS50097"/>
    </source>
</evidence>
<dbReference type="EMBL" id="JAPVEA010000002">
    <property type="protein sequence ID" value="KAJ5460772.1"/>
    <property type="molecule type" value="Genomic_DNA"/>
</dbReference>
<dbReference type="SUPFAM" id="SSF54695">
    <property type="entry name" value="POZ domain"/>
    <property type="match status" value="1"/>
</dbReference>
<comment type="caution">
    <text evidence="2">The sequence shown here is derived from an EMBL/GenBank/DDBJ whole genome shotgun (WGS) entry which is preliminary data.</text>
</comment>
<dbReference type="Proteomes" id="UP001213681">
    <property type="component" value="Unassembled WGS sequence"/>
</dbReference>